<dbReference type="KEGG" id="smav:CFF01_09040"/>
<dbReference type="InterPro" id="IPR043128">
    <property type="entry name" value="Rev_trsase/Diguanyl_cyclase"/>
</dbReference>
<reference evidence="4 5" key="1">
    <citation type="submission" date="2017-06" db="EMBL/GenBank/DDBJ databases">
        <title>Complete genome sequence of Shewanella marisflavi EP1 associated with anaerobic 2,4-dinitrotoluene reduction and salt tolerance.</title>
        <authorList>
            <person name="Huang J."/>
        </authorList>
    </citation>
    <scope>NUCLEOTIDE SEQUENCE [LARGE SCALE GENOMIC DNA]</scope>
    <source>
        <strain evidence="4 5">EP1</strain>
    </source>
</reference>
<dbReference type="PROSITE" id="PS50113">
    <property type="entry name" value="PAC"/>
    <property type="match status" value="1"/>
</dbReference>
<evidence type="ECO:0000313" key="4">
    <source>
        <dbReference type="EMBL" id="ASJ96714.1"/>
    </source>
</evidence>
<evidence type="ECO:0000313" key="5">
    <source>
        <dbReference type="Proteomes" id="UP000198233"/>
    </source>
</evidence>
<dbReference type="PANTHER" id="PTHR44757:SF2">
    <property type="entry name" value="BIOFILM ARCHITECTURE MAINTENANCE PROTEIN MBAA"/>
    <property type="match status" value="1"/>
</dbReference>
<dbReference type="CDD" id="cd01948">
    <property type="entry name" value="EAL"/>
    <property type="match status" value="1"/>
</dbReference>
<protein>
    <submittedName>
        <fullName evidence="4">Diguanylate cyclase</fullName>
    </submittedName>
</protein>
<feature type="domain" description="GGDEF" evidence="3">
    <location>
        <begin position="319"/>
        <end position="453"/>
    </location>
</feature>
<dbReference type="PROSITE" id="PS50887">
    <property type="entry name" value="GGDEF"/>
    <property type="match status" value="1"/>
</dbReference>
<dbReference type="Pfam" id="PF00990">
    <property type="entry name" value="GGDEF"/>
    <property type="match status" value="1"/>
</dbReference>
<sequence>MIKRQFQHLLEIIVNSTEKQEGQFKETAELACRLLSQSLAVERVGVCLFDVDNDTTQLIAQGDQSLSSLRPVPSHCTAYLNELKLRRIIDVVDVNRDSRVDELNRYFFDNELVSHLDVAIRINGHLEGVLFLESSTAHQWQDSQIHVASQVADQVALTLATQRAYETDERLSLFVKAIEQSEQISMVVNLATNKIEFVNEAYQSISGELKQQILGKPISSLDFFKQSPTQAETVLAQVKQGKITKGNTQLVRRDGESYWLRYRVRPFTTPRGNHYALVTAADCTEELQQQNELERLAWRCALTGLYNRSYFNRALERVQHGHLMLIDLRGFKRFNDTYGHKKGDSLLIEIGRRIKHFGSVKKAELMARVGSDEFALVVEGIEDEQSLDYAIKRLYHQLSLPVQVGVESFEAKPALSVVDIDALEAGFSALTCADIAVQYAKKKQGNAVQIFNHALLNTFKEDAQIERELQAALKNREFELYYQPLKDLGRQAYIGAEALIRWHHPKKGVLYPGAFIDIAEQTGMIAAIGEWVLEAACRQLNLWQHHNINISMHVNVSARQFFSTQLYDQVWELVTRYRIRPNSLILEITETELMDDVVYATHLCKELAELGVGLAIDDFGTGYSSMRYLKQFPISKLKIDRSFISDLSVSRESREIVSAIIAMAKALNISLTAEGVETAEQETFLSALSCHQAQGFLYSPALREAEFSQFLKRNAATEYH</sequence>
<name>A0AAC9XNJ0_9GAMM</name>
<dbReference type="EMBL" id="CP022272">
    <property type="protein sequence ID" value="ASJ96714.1"/>
    <property type="molecule type" value="Genomic_DNA"/>
</dbReference>
<dbReference type="Pfam" id="PF00563">
    <property type="entry name" value="EAL"/>
    <property type="match status" value="1"/>
</dbReference>
<dbReference type="Gene3D" id="3.30.450.20">
    <property type="entry name" value="PAS domain"/>
    <property type="match status" value="1"/>
</dbReference>
<gene>
    <name evidence="4" type="ORF">CFF01_09040</name>
</gene>
<dbReference type="InterPro" id="IPR052155">
    <property type="entry name" value="Biofilm_reg_signaling"/>
</dbReference>
<dbReference type="SMART" id="SM00065">
    <property type="entry name" value="GAF"/>
    <property type="match status" value="1"/>
</dbReference>
<feature type="domain" description="EAL" evidence="2">
    <location>
        <begin position="462"/>
        <end position="715"/>
    </location>
</feature>
<proteinExistence type="predicted"/>
<feature type="domain" description="PAC" evidence="1">
    <location>
        <begin position="244"/>
        <end position="295"/>
    </location>
</feature>
<dbReference type="Gene3D" id="3.30.450.40">
    <property type="match status" value="1"/>
</dbReference>
<dbReference type="CDD" id="cd00130">
    <property type="entry name" value="PAS"/>
    <property type="match status" value="1"/>
</dbReference>
<dbReference type="InterPro" id="IPR003018">
    <property type="entry name" value="GAF"/>
</dbReference>
<dbReference type="SUPFAM" id="SSF55785">
    <property type="entry name" value="PYP-like sensor domain (PAS domain)"/>
    <property type="match status" value="1"/>
</dbReference>
<evidence type="ECO:0000259" key="3">
    <source>
        <dbReference type="PROSITE" id="PS50887"/>
    </source>
</evidence>
<dbReference type="InterPro" id="IPR000700">
    <property type="entry name" value="PAS-assoc_C"/>
</dbReference>
<dbReference type="PANTHER" id="PTHR44757">
    <property type="entry name" value="DIGUANYLATE CYCLASE DGCP"/>
    <property type="match status" value="1"/>
</dbReference>
<dbReference type="NCBIfam" id="TIGR00229">
    <property type="entry name" value="sensory_box"/>
    <property type="match status" value="1"/>
</dbReference>
<dbReference type="InterPro" id="IPR029787">
    <property type="entry name" value="Nucleotide_cyclase"/>
</dbReference>
<dbReference type="AlphaFoldDB" id="A0AAC9XNJ0"/>
<dbReference type="InterPro" id="IPR035919">
    <property type="entry name" value="EAL_sf"/>
</dbReference>
<dbReference type="Gene3D" id="3.30.70.270">
    <property type="match status" value="1"/>
</dbReference>
<dbReference type="InterPro" id="IPR029016">
    <property type="entry name" value="GAF-like_dom_sf"/>
</dbReference>
<dbReference type="NCBIfam" id="TIGR00254">
    <property type="entry name" value="GGDEF"/>
    <property type="match status" value="1"/>
</dbReference>
<dbReference type="SUPFAM" id="SSF141868">
    <property type="entry name" value="EAL domain-like"/>
    <property type="match status" value="1"/>
</dbReference>
<dbReference type="CDD" id="cd01949">
    <property type="entry name" value="GGDEF"/>
    <property type="match status" value="1"/>
</dbReference>
<dbReference type="Proteomes" id="UP000198233">
    <property type="component" value="Chromosome"/>
</dbReference>
<dbReference type="PROSITE" id="PS50883">
    <property type="entry name" value="EAL"/>
    <property type="match status" value="1"/>
</dbReference>
<evidence type="ECO:0000259" key="1">
    <source>
        <dbReference type="PROSITE" id="PS50113"/>
    </source>
</evidence>
<dbReference type="InterPro" id="IPR035965">
    <property type="entry name" value="PAS-like_dom_sf"/>
</dbReference>
<evidence type="ECO:0000259" key="2">
    <source>
        <dbReference type="PROSITE" id="PS50883"/>
    </source>
</evidence>
<dbReference type="InterPro" id="IPR001633">
    <property type="entry name" value="EAL_dom"/>
</dbReference>
<dbReference type="Pfam" id="PF13426">
    <property type="entry name" value="PAS_9"/>
    <property type="match status" value="1"/>
</dbReference>
<dbReference type="InterPro" id="IPR000014">
    <property type="entry name" value="PAS"/>
</dbReference>
<dbReference type="Gene3D" id="3.20.20.450">
    <property type="entry name" value="EAL domain"/>
    <property type="match status" value="1"/>
</dbReference>
<dbReference type="SMART" id="SM00052">
    <property type="entry name" value="EAL"/>
    <property type="match status" value="1"/>
</dbReference>
<dbReference type="SMART" id="SM00267">
    <property type="entry name" value="GGDEF"/>
    <property type="match status" value="1"/>
</dbReference>
<organism evidence="4 5">
    <name type="scientific">Shewanella marisflavi</name>
    <dbReference type="NCBI Taxonomy" id="260364"/>
    <lineage>
        <taxon>Bacteria</taxon>
        <taxon>Pseudomonadati</taxon>
        <taxon>Pseudomonadota</taxon>
        <taxon>Gammaproteobacteria</taxon>
        <taxon>Alteromonadales</taxon>
        <taxon>Shewanellaceae</taxon>
        <taxon>Shewanella</taxon>
    </lineage>
</organism>
<dbReference type="SUPFAM" id="SSF55073">
    <property type="entry name" value="Nucleotide cyclase"/>
    <property type="match status" value="1"/>
</dbReference>
<dbReference type="InterPro" id="IPR000160">
    <property type="entry name" value="GGDEF_dom"/>
</dbReference>
<dbReference type="Pfam" id="PF01590">
    <property type="entry name" value="GAF"/>
    <property type="match status" value="1"/>
</dbReference>
<dbReference type="RefSeq" id="WP_088904578.1">
    <property type="nucleotide sequence ID" value="NZ_CP022272.1"/>
</dbReference>
<dbReference type="SUPFAM" id="SSF55781">
    <property type="entry name" value="GAF domain-like"/>
    <property type="match status" value="1"/>
</dbReference>
<accession>A0AAC9XNJ0</accession>